<sequence length="190" mass="19001">MEPDETLNVAIVADTSGFERAMGDLTQRANAFGSAITSALKGAVAGGRSFDSVLRQLGQRISTIALDAALRPLTNIASSFIGKAVGGLTGALTASTPTGILPFAKGGVVAAPSYFPTGGKLGLMGEAGAEAILPLKRGADGTLGVATPAAGAGPSIVFNVTTPDATSFKRSEAQIQAMLARAASRGRRGL</sequence>
<dbReference type="EMBL" id="LAZR01000098">
    <property type="protein sequence ID" value="KKN92006.1"/>
    <property type="molecule type" value="Genomic_DNA"/>
</dbReference>
<organism evidence="1">
    <name type="scientific">marine sediment metagenome</name>
    <dbReference type="NCBI Taxonomy" id="412755"/>
    <lineage>
        <taxon>unclassified sequences</taxon>
        <taxon>metagenomes</taxon>
        <taxon>ecological metagenomes</taxon>
    </lineage>
</organism>
<reference evidence="1" key="1">
    <citation type="journal article" date="2015" name="Nature">
        <title>Complex archaea that bridge the gap between prokaryotes and eukaryotes.</title>
        <authorList>
            <person name="Spang A."/>
            <person name="Saw J.H."/>
            <person name="Jorgensen S.L."/>
            <person name="Zaremba-Niedzwiedzka K."/>
            <person name="Martijn J."/>
            <person name="Lind A.E."/>
            <person name="van Eijk R."/>
            <person name="Schleper C."/>
            <person name="Guy L."/>
            <person name="Ettema T.J."/>
        </authorList>
    </citation>
    <scope>NUCLEOTIDE SEQUENCE</scope>
</reference>
<gene>
    <name evidence="1" type="ORF">LCGC14_0212870</name>
</gene>
<name>A0A0F9WZS6_9ZZZZ</name>
<dbReference type="AlphaFoldDB" id="A0A0F9WZS6"/>
<evidence type="ECO:0000313" key="1">
    <source>
        <dbReference type="EMBL" id="KKN92006.1"/>
    </source>
</evidence>
<accession>A0A0F9WZS6</accession>
<protein>
    <recommendedName>
        <fullName evidence="2">Phage tail tape measure protein domain-containing protein</fullName>
    </recommendedName>
</protein>
<proteinExistence type="predicted"/>
<evidence type="ECO:0008006" key="2">
    <source>
        <dbReference type="Google" id="ProtNLM"/>
    </source>
</evidence>
<comment type="caution">
    <text evidence="1">The sequence shown here is derived from an EMBL/GenBank/DDBJ whole genome shotgun (WGS) entry which is preliminary data.</text>
</comment>